<dbReference type="EMBL" id="RJKE01000001">
    <property type="protein sequence ID" value="ROO90496.1"/>
    <property type="molecule type" value="Genomic_DNA"/>
</dbReference>
<dbReference type="PANTHER" id="PTHR30055">
    <property type="entry name" value="HTH-TYPE TRANSCRIPTIONAL REGULATOR RUTR"/>
    <property type="match status" value="1"/>
</dbReference>
<dbReference type="InterPro" id="IPR009057">
    <property type="entry name" value="Homeodomain-like_sf"/>
</dbReference>
<keyword evidence="6" id="KW-1185">Reference proteome</keyword>
<evidence type="ECO:0000256" key="3">
    <source>
        <dbReference type="SAM" id="MobiDB-lite"/>
    </source>
</evidence>
<name>A0A3N1DAI9_9ACTN</name>
<organism evidence="5 6">
    <name type="scientific">Actinocorallia herbida</name>
    <dbReference type="NCBI Taxonomy" id="58109"/>
    <lineage>
        <taxon>Bacteria</taxon>
        <taxon>Bacillati</taxon>
        <taxon>Actinomycetota</taxon>
        <taxon>Actinomycetes</taxon>
        <taxon>Streptosporangiales</taxon>
        <taxon>Thermomonosporaceae</taxon>
        <taxon>Actinocorallia</taxon>
    </lineage>
</organism>
<dbReference type="InterPro" id="IPR050109">
    <property type="entry name" value="HTH-type_TetR-like_transc_reg"/>
</dbReference>
<protein>
    <submittedName>
        <fullName evidence="5">TetR family transcriptional regulator</fullName>
    </submittedName>
</protein>
<evidence type="ECO:0000256" key="1">
    <source>
        <dbReference type="ARBA" id="ARBA00023125"/>
    </source>
</evidence>
<dbReference type="Gene3D" id="1.10.357.10">
    <property type="entry name" value="Tetracycline Repressor, domain 2"/>
    <property type="match status" value="1"/>
</dbReference>
<proteinExistence type="predicted"/>
<dbReference type="SUPFAM" id="SSF46689">
    <property type="entry name" value="Homeodomain-like"/>
    <property type="match status" value="1"/>
</dbReference>
<dbReference type="GO" id="GO:0003700">
    <property type="term" value="F:DNA-binding transcription factor activity"/>
    <property type="evidence" value="ECO:0007669"/>
    <property type="project" value="TreeGrafter"/>
</dbReference>
<comment type="caution">
    <text evidence="5">The sequence shown here is derived from an EMBL/GenBank/DDBJ whole genome shotgun (WGS) entry which is preliminary data.</text>
</comment>
<dbReference type="InterPro" id="IPR036271">
    <property type="entry name" value="Tet_transcr_reg_TetR-rel_C_sf"/>
</dbReference>
<feature type="domain" description="HTH tetR-type" evidence="4">
    <location>
        <begin position="24"/>
        <end position="84"/>
    </location>
</feature>
<dbReference type="Proteomes" id="UP000272400">
    <property type="component" value="Unassembled WGS sequence"/>
</dbReference>
<dbReference type="PANTHER" id="PTHR30055:SF226">
    <property type="entry name" value="HTH-TYPE TRANSCRIPTIONAL REGULATOR PKSA"/>
    <property type="match status" value="1"/>
</dbReference>
<feature type="region of interest" description="Disordered" evidence="3">
    <location>
        <begin position="213"/>
        <end position="234"/>
    </location>
</feature>
<feature type="compositionally biased region" description="Basic and acidic residues" evidence="3">
    <location>
        <begin position="222"/>
        <end position="234"/>
    </location>
</feature>
<reference evidence="5 6" key="1">
    <citation type="submission" date="2018-11" db="EMBL/GenBank/DDBJ databases">
        <title>Sequencing the genomes of 1000 actinobacteria strains.</title>
        <authorList>
            <person name="Klenk H.-P."/>
        </authorList>
    </citation>
    <scope>NUCLEOTIDE SEQUENCE [LARGE SCALE GENOMIC DNA]</scope>
    <source>
        <strain evidence="5 6">DSM 44254</strain>
    </source>
</reference>
<accession>A0A3N1DAI9</accession>
<evidence type="ECO:0000313" key="6">
    <source>
        <dbReference type="Proteomes" id="UP000272400"/>
    </source>
</evidence>
<dbReference type="AlphaFoldDB" id="A0A3N1DAI9"/>
<gene>
    <name evidence="5" type="ORF">EDD29_8223</name>
</gene>
<dbReference type="PROSITE" id="PS50977">
    <property type="entry name" value="HTH_TETR_2"/>
    <property type="match status" value="1"/>
</dbReference>
<dbReference type="InterPro" id="IPR001647">
    <property type="entry name" value="HTH_TetR"/>
</dbReference>
<evidence type="ECO:0000256" key="2">
    <source>
        <dbReference type="PROSITE-ProRule" id="PRU00335"/>
    </source>
</evidence>
<evidence type="ECO:0000259" key="4">
    <source>
        <dbReference type="PROSITE" id="PS50977"/>
    </source>
</evidence>
<keyword evidence="1 2" id="KW-0238">DNA-binding</keyword>
<evidence type="ECO:0000313" key="5">
    <source>
        <dbReference type="EMBL" id="ROO90496.1"/>
    </source>
</evidence>
<dbReference type="SUPFAM" id="SSF48498">
    <property type="entry name" value="Tetracyclin repressor-like, C-terminal domain"/>
    <property type="match status" value="1"/>
</dbReference>
<dbReference type="OrthoDB" id="4802216at2"/>
<sequence length="234" mass="24370">MRVCQDSGVSTRPYGGVAAADRRAERRAALLDAALDLLGTEGLRATTLRAVCARAGLNQRYFYESFADLDALLAAVYDGIAAESAQAATRAILAAGPDADLRAVVRAGAEAVLELGGADPRKARIVLVEAPSSPVLRARSKAAQREWAELVARYARDRFGVPEGSDALIGFTAVMLVSGWTGALTAWLDGDIRASAAELAAMFADAAHTAAEAAAQGTSVRGSERKPATTDEPL</sequence>
<feature type="DNA-binding region" description="H-T-H motif" evidence="2">
    <location>
        <begin position="47"/>
        <end position="66"/>
    </location>
</feature>
<dbReference type="Pfam" id="PF00440">
    <property type="entry name" value="TetR_N"/>
    <property type="match status" value="1"/>
</dbReference>
<dbReference type="GO" id="GO:0000976">
    <property type="term" value="F:transcription cis-regulatory region binding"/>
    <property type="evidence" value="ECO:0007669"/>
    <property type="project" value="TreeGrafter"/>
</dbReference>